<protein>
    <submittedName>
        <fullName evidence="2">Uncharacterized protein</fullName>
    </submittedName>
</protein>
<feature type="compositionally biased region" description="Acidic residues" evidence="1">
    <location>
        <begin position="94"/>
        <end position="111"/>
    </location>
</feature>
<feature type="compositionally biased region" description="Pro residues" evidence="1">
    <location>
        <begin position="328"/>
        <end position="345"/>
    </location>
</feature>
<keyword evidence="3" id="KW-1185">Reference proteome</keyword>
<evidence type="ECO:0000313" key="3">
    <source>
        <dbReference type="Proteomes" id="UP000218811"/>
    </source>
</evidence>
<feature type="region of interest" description="Disordered" evidence="1">
    <location>
        <begin position="375"/>
        <end position="396"/>
    </location>
</feature>
<gene>
    <name evidence="2" type="ORF">WOLCODRAFT_135839</name>
</gene>
<dbReference type="AlphaFoldDB" id="A0A2H3JP26"/>
<dbReference type="OMA" id="HYRDNTA"/>
<feature type="compositionally biased region" description="Polar residues" evidence="1">
    <location>
        <begin position="145"/>
        <end position="155"/>
    </location>
</feature>
<feature type="compositionally biased region" description="Low complexity" evidence="1">
    <location>
        <begin position="185"/>
        <end position="198"/>
    </location>
</feature>
<feature type="compositionally biased region" description="Basic and acidic residues" evidence="1">
    <location>
        <begin position="471"/>
        <end position="483"/>
    </location>
</feature>
<feature type="region of interest" description="Disordered" evidence="1">
    <location>
        <begin position="90"/>
        <end position="117"/>
    </location>
</feature>
<evidence type="ECO:0000256" key="1">
    <source>
        <dbReference type="SAM" id="MobiDB-lite"/>
    </source>
</evidence>
<feature type="region of interest" description="Disordered" evidence="1">
    <location>
        <begin position="141"/>
        <end position="232"/>
    </location>
</feature>
<feature type="region of interest" description="Disordered" evidence="1">
    <location>
        <begin position="426"/>
        <end position="483"/>
    </location>
</feature>
<accession>A0A2H3JP26</accession>
<reference evidence="2 3" key="1">
    <citation type="journal article" date="2012" name="Science">
        <title>The Paleozoic origin of enzymatic lignin decomposition reconstructed from 31 fungal genomes.</title>
        <authorList>
            <person name="Floudas D."/>
            <person name="Binder M."/>
            <person name="Riley R."/>
            <person name="Barry K."/>
            <person name="Blanchette R.A."/>
            <person name="Henrissat B."/>
            <person name="Martinez A.T."/>
            <person name="Otillar R."/>
            <person name="Spatafora J.W."/>
            <person name="Yadav J.S."/>
            <person name="Aerts A."/>
            <person name="Benoit I."/>
            <person name="Boyd A."/>
            <person name="Carlson A."/>
            <person name="Copeland A."/>
            <person name="Coutinho P.M."/>
            <person name="de Vries R.P."/>
            <person name="Ferreira P."/>
            <person name="Findley K."/>
            <person name="Foster B."/>
            <person name="Gaskell J."/>
            <person name="Glotzer D."/>
            <person name="Gorecki P."/>
            <person name="Heitman J."/>
            <person name="Hesse C."/>
            <person name="Hori C."/>
            <person name="Igarashi K."/>
            <person name="Jurgens J.A."/>
            <person name="Kallen N."/>
            <person name="Kersten P."/>
            <person name="Kohler A."/>
            <person name="Kuees U."/>
            <person name="Kumar T.K.A."/>
            <person name="Kuo A."/>
            <person name="LaButti K."/>
            <person name="Larrondo L.F."/>
            <person name="Lindquist E."/>
            <person name="Ling A."/>
            <person name="Lombard V."/>
            <person name="Lucas S."/>
            <person name="Lundell T."/>
            <person name="Martin R."/>
            <person name="McLaughlin D.J."/>
            <person name="Morgenstern I."/>
            <person name="Morin E."/>
            <person name="Murat C."/>
            <person name="Nagy L.G."/>
            <person name="Nolan M."/>
            <person name="Ohm R.A."/>
            <person name="Patyshakuliyeva A."/>
            <person name="Rokas A."/>
            <person name="Ruiz-Duenas F.J."/>
            <person name="Sabat G."/>
            <person name="Salamov A."/>
            <person name="Samejima M."/>
            <person name="Schmutz J."/>
            <person name="Slot J.C."/>
            <person name="St John F."/>
            <person name="Stenlid J."/>
            <person name="Sun H."/>
            <person name="Sun S."/>
            <person name="Syed K."/>
            <person name="Tsang A."/>
            <person name="Wiebenga A."/>
            <person name="Young D."/>
            <person name="Pisabarro A."/>
            <person name="Eastwood D.C."/>
            <person name="Martin F."/>
            <person name="Cullen D."/>
            <person name="Grigoriev I.V."/>
            <person name="Hibbett D.S."/>
        </authorList>
    </citation>
    <scope>NUCLEOTIDE SEQUENCE [LARGE SCALE GENOMIC DNA]</scope>
    <source>
        <strain evidence="2 3">MD-104</strain>
    </source>
</reference>
<feature type="region of interest" description="Disordered" evidence="1">
    <location>
        <begin position="292"/>
        <end position="345"/>
    </location>
</feature>
<proteinExistence type="predicted"/>
<feature type="compositionally biased region" description="Polar residues" evidence="1">
    <location>
        <begin position="375"/>
        <end position="391"/>
    </location>
</feature>
<feature type="compositionally biased region" description="Polar residues" evidence="1">
    <location>
        <begin position="212"/>
        <end position="228"/>
    </location>
</feature>
<evidence type="ECO:0000313" key="2">
    <source>
        <dbReference type="EMBL" id="PCH37767.1"/>
    </source>
</evidence>
<organism evidence="2 3">
    <name type="scientific">Wolfiporia cocos (strain MD-104)</name>
    <name type="common">Brown rot fungus</name>
    <dbReference type="NCBI Taxonomy" id="742152"/>
    <lineage>
        <taxon>Eukaryota</taxon>
        <taxon>Fungi</taxon>
        <taxon>Dikarya</taxon>
        <taxon>Basidiomycota</taxon>
        <taxon>Agaricomycotina</taxon>
        <taxon>Agaricomycetes</taxon>
        <taxon>Polyporales</taxon>
        <taxon>Phaeolaceae</taxon>
        <taxon>Wolfiporia</taxon>
    </lineage>
</organism>
<dbReference type="EMBL" id="KB467942">
    <property type="protein sequence ID" value="PCH37767.1"/>
    <property type="molecule type" value="Genomic_DNA"/>
</dbReference>
<sequence length="483" mass="51444">MYEEVCLQCGRPVLVDGRAYCSDECESLDATSPSISTTSSAVASPYLHSNSGPGTLADVPALVSSALGRPLAAHHNRLSISSSSTSSAAWSSLTDDEEDVEIANPVPDDEYGYNLGAEGGSKSATSLGHFAYHARGAGLSYARRPSSTNNRSTIPTLARGTSSPSGVGSPLSGPAPYIQEDDFSDVPSTSSVSSAHSSALRTRFRHARKSSDALSYASSEDPDNTLTSKSKRNRASLPAYFSLLTSSTSSSSTTRTQRLPSSLNAFTAVTRSLHSSPPTPRVANPIINPITAYSQAHARPQAVEATPRGRGRKRDPEARSTSSRRSPSPSPPRQSRPCPLVSPPPCAHHHVHVGAQARARLDSIEKVTDWVSSSPVMQSRGRTLTRRNSSPPAKPRFEAIMGGVTGDDDLDAVREVLARSLHLGRATAAHDGRRRRDSTRGRRRADELDEPPYGADGQLAPGYGSGRSGLRARERERGRAMVR</sequence>
<name>A0A2H3JP26_WOLCO</name>
<dbReference type="Proteomes" id="UP000218811">
    <property type="component" value="Unassembled WGS sequence"/>
</dbReference>
<feature type="compositionally biased region" description="Low complexity" evidence="1">
    <location>
        <begin position="160"/>
        <end position="176"/>
    </location>
</feature>
<dbReference type="OrthoDB" id="2984747at2759"/>